<evidence type="ECO:0000256" key="2">
    <source>
        <dbReference type="ARBA" id="ARBA00003852"/>
    </source>
</evidence>
<dbReference type="InterPro" id="IPR034457">
    <property type="entry name" value="Organic_radical-activating"/>
</dbReference>
<keyword evidence="14" id="KW-1185">Reference proteome</keyword>
<reference evidence="13 14" key="1">
    <citation type="journal article" date="2018" name="Int. J. Syst. Evol. Microbiol.">
        <title>Methylomusa anaerophila gen. nov., sp. nov., an anaerobic methanol-utilizing bacterium isolated from a microbial fuel cell.</title>
        <authorList>
            <person name="Amano N."/>
            <person name="Yamamuro A."/>
            <person name="Miyahara M."/>
            <person name="Kouzuma A."/>
            <person name="Abe T."/>
            <person name="Watanabe K."/>
        </authorList>
    </citation>
    <scope>NUCLEOTIDE SEQUENCE [LARGE SCALE GENOMIC DNA]</scope>
    <source>
        <strain evidence="13 14">MMFC1</strain>
    </source>
</reference>
<dbReference type="InterPro" id="IPR013785">
    <property type="entry name" value="Aldolase_TIM"/>
</dbReference>
<dbReference type="InterPro" id="IPR001989">
    <property type="entry name" value="Radical_activat_CS"/>
</dbReference>
<dbReference type="SFLD" id="SFLDS00029">
    <property type="entry name" value="Radical_SAM"/>
    <property type="match status" value="1"/>
</dbReference>
<dbReference type="CDD" id="cd01335">
    <property type="entry name" value="Radical_SAM"/>
    <property type="match status" value="1"/>
</dbReference>
<dbReference type="InterPro" id="IPR007197">
    <property type="entry name" value="rSAM"/>
</dbReference>
<dbReference type="SFLD" id="SFLDG01066">
    <property type="entry name" value="organic_radical-activating_enz"/>
    <property type="match status" value="1"/>
</dbReference>
<keyword evidence="9" id="KW-0408">Iron</keyword>
<evidence type="ECO:0000313" key="14">
    <source>
        <dbReference type="Proteomes" id="UP000276437"/>
    </source>
</evidence>
<proteinExistence type="inferred from homology"/>
<evidence type="ECO:0000256" key="7">
    <source>
        <dbReference type="ARBA" id="ARBA00022723"/>
    </source>
</evidence>
<dbReference type="SFLD" id="SFLDG01063">
    <property type="entry name" value="activating_enzymes__group_1"/>
    <property type="match status" value="1"/>
</dbReference>
<dbReference type="SFLD" id="SFLDF00299">
    <property type="entry name" value="anaerobic_ribonucleoside-triph"/>
    <property type="match status" value="1"/>
</dbReference>
<comment type="catalytic activity">
    <reaction evidence="11">
        <text>glycyl-[protein] + reduced [flavodoxin] + S-adenosyl-L-methionine = glycin-2-yl radical-[protein] + semiquinone [flavodoxin] + 5'-deoxyadenosine + L-methionine + H(+)</text>
        <dbReference type="Rhea" id="RHEA:61976"/>
        <dbReference type="Rhea" id="RHEA-COMP:10622"/>
        <dbReference type="Rhea" id="RHEA-COMP:14480"/>
        <dbReference type="Rhea" id="RHEA-COMP:15993"/>
        <dbReference type="Rhea" id="RHEA-COMP:15994"/>
        <dbReference type="ChEBI" id="CHEBI:15378"/>
        <dbReference type="ChEBI" id="CHEBI:17319"/>
        <dbReference type="ChEBI" id="CHEBI:29947"/>
        <dbReference type="ChEBI" id="CHEBI:32722"/>
        <dbReference type="ChEBI" id="CHEBI:57618"/>
        <dbReference type="ChEBI" id="CHEBI:57844"/>
        <dbReference type="ChEBI" id="CHEBI:59789"/>
        <dbReference type="ChEBI" id="CHEBI:140311"/>
    </reaction>
</comment>
<dbReference type="PANTHER" id="PTHR30352:SF2">
    <property type="entry name" value="ANAEROBIC RIBONUCLEOSIDE-TRIPHOSPHATE REDUCTASE-ACTIVATING PROTEIN"/>
    <property type="match status" value="1"/>
</dbReference>
<dbReference type="PANTHER" id="PTHR30352">
    <property type="entry name" value="PYRUVATE FORMATE-LYASE-ACTIVATING ENZYME"/>
    <property type="match status" value="1"/>
</dbReference>
<organism evidence="13 14">
    <name type="scientific">Methylomusa anaerophila</name>
    <dbReference type="NCBI Taxonomy" id="1930071"/>
    <lineage>
        <taxon>Bacteria</taxon>
        <taxon>Bacillati</taxon>
        <taxon>Bacillota</taxon>
        <taxon>Negativicutes</taxon>
        <taxon>Selenomonadales</taxon>
        <taxon>Sporomusaceae</taxon>
        <taxon>Methylomusa</taxon>
    </lineage>
</organism>
<gene>
    <name evidence="13" type="primary">pflA_3</name>
    <name evidence="13" type="ORF">MAMMFC1_03957</name>
</gene>
<name>A0A348AQ97_9FIRM</name>
<evidence type="ECO:0000313" key="13">
    <source>
        <dbReference type="EMBL" id="BBB93245.1"/>
    </source>
</evidence>
<dbReference type="SUPFAM" id="SSF102114">
    <property type="entry name" value="Radical SAM enzymes"/>
    <property type="match status" value="1"/>
</dbReference>
<dbReference type="GO" id="GO:0016829">
    <property type="term" value="F:lyase activity"/>
    <property type="evidence" value="ECO:0007669"/>
    <property type="project" value="UniProtKB-KW"/>
</dbReference>
<keyword evidence="7" id="KW-0479">Metal-binding</keyword>
<dbReference type="OrthoDB" id="9782387at2"/>
<dbReference type="InterPro" id="IPR012837">
    <property type="entry name" value="NrdG"/>
</dbReference>
<keyword evidence="6" id="KW-0949">S-adenosyl-L-methionine</keyword>
<dbReference type="EMBL" id="AP018449">
    <property type="protein sequence ID" value="BBB93245.1"/>
    <property type="molecule type" value="Genomic_DNA"/>
</dbReference>
<dbReference type="PROSITE" id="PS01087">
    <property type="entry name" value="RADICAL_ACTIVATING"/>
    <property type="match status" value="1"/>
</dbReference>
<dbReference type="AlphaFoldDB" id="A0A348AQ97"/>
<dbReference type="InterPro" id="IPR058240">
    <property type="entry name" value="rSAM_sf"/>
</dbReference>
<sequence length="178" mass="19634">MEIRIAGITKESVVDGPGIRLVVFAQGCPHRCIGCHNPDTHDPNGGQAMSVTDLYGVIEQALNRNRLIHGITFSGGDPFLQYLSFAHLAKLLKKRGLNIVTYTGYTFEQLLGLGVIHPGVRQLLSLTDILVDGLYRQEEKDLRLAFRGSCNQRLIDVPCSLAHGQAVLWEDPANQMRA</sequence>
<dbReference type="Pfam" id="PF13353">
    <property type="entry name" value="Fer4_12"/>
    <property type="match status" value="1"/>
</dbReference>
<evidence type="ECO:0000256" key="12">
    <source>
        <dbReference type="PIRNR" id="PIRNR000368"/>
    </source>
</evidence>
<dbReference type="Gene3D" id="3.20.20.70">
    <property type="entry name" value="Aldolase class I"/>
    <property type="match status" value="1"/>
</dbReference>
<evidence type="ECO:0000256" key="5">
    <source>
        <dbReference type="ARBA" id="ARBA00022485"/>
    </source>
</evidence>
<evidence type="ECO:0000256" key="3">
    <source>
        <dbReference type="ARBA" id="ARBA00009777"/>
    </source>
</evidence>
<dbReference type="GO" id="GO:0046872">
    <property type="term" value="F:metal ion binding"/>
    <property type="evidence" value="ECO:0007669"/>
    <property type="project" value="UniProtKB-KW"/>
</dbReference>
<accession>A0A348AQ97</accession>
<dbReference type="GO" id="GO:0043365">
    <property type="term" value="F:[formate-C-acetyltransferase]-activating enzyme activity"/>
    <property type="evidence" value="ECO:0007669"/>
    <property type="project" value="InterPro"/>
</dbReference>
<evidence type="ECO:0000256" key="9">
    <source>
        <dbReference type="ARBA" id="ARBA00023004"/>
    </source>
</evidence>
<dbReference type="KEGG" id="mana:MAMMFC1_03957"/>
<comment type="function">
    <text evidence="2 12">Activation of anaerobic ribonucleoside-triphosphate reductase under anaerobic conditions by generation of an organic free radical, using S-adenosylmethionine and reduced flavodoxin as cosubstrates to produce 5'-deoxy-adenosine.</text>
</comment>
<dbReference type="EC" id="1.97.1.-" evidence="12"/>
<dbReference type="GO" id="GO:0004748">
    <property type="term" value="F:ribonucleoside-diphosphate reductase activity, thioredoxin disulfide as acceptor"/>
    <property type="evidence" value="ECO:0007669"/>
    <property type="project" value="TreeGrafter"/>
</dbReference>
<comment type="cofactor">
    <cofactor evidence="1">
        <name>[4Fe-4S] cluster</name>
        <dbReference type="ChEBI" id="CHEBI:49883"/>
    </cofactor>
</comment>
<evidence type="ECO:0000256" key="6">
    <source>
        <dbReference type="ARBA" id="ARBA00022691"/>
    </source>
</evidence>
<keyword evidence="10" id="KW-0411">Iron-sulfur</keyword>
<keyword evidence="5" id="KW-0004">4Fe-4S</keyword>
<comment type="similarity">
    <text evidence="3 12">Belongs to the organic radical-activating enzymes family.</text>
</comment>
<dbReference type="PIRSF" id="PIRSF000368">
    <property type="entry name" value="NrdG"/>
    <property type="match status" value="1"/>
</dbReference>
<keyword evidence="13" id="KW-0456">Lyase</keyword>
<dbReference type="Proteomes" id="UP000276437">
    <property type="component" value="Chromosome"/>
</dbReference>
<evidence type="ECO:0000256" key="1">
    <source>
        <dbReference type="ARBA" id="ARBA00001966"/>
    </source>
</evidence>
<dbReference type="NCBIfam" id="TIGR02491">
    <property type="entry name" value="NrdG"/>
    <property type="match status" value="1"/>
</dbReference>
<evidence type="ECO:0000256" key="10">
    <source>
        <dbReference type="ARBA" id="ARBA00023014"/>
    </source>
</evidence>
<evidence type="ECO:0000256" key="4">
    <source>
        <dbReference type="ARBA" id="ARBA00014281"/>
    </source>
</evidence>
<keyword evidence="8 12" id="KW-0560">Oxidoreductase</keyword>
<evidence type="ECO:0000256" key="11">
    <source>
        <dbReference type="ARBA" id="ARBA00047365"/>
    </source>
</evidence>
<protein>
    <recommendedName>
        <fullName evidence="4 12">Anaerobic ribonucleoside-triphosphate reductase-activating protein</fullName>
        <ecNumber evidence="12">1.97.1.-</ecNumber>
    </recommendedName>
</protein>
<keyword evidence="13" id="KW-0670">Pyruvate</keyword>
<dbReference type="RefSeq" id="WP_126310099.1">
    <property type="nucleotide sequence ID" value="NZ_AP018449.1"/>
</dbReference>
<dbReference type="GO" id="GO:0051539">
    <property type="term" value="F:4 iron, 4 sulfur cluster binding"/>
    <property type="evidence" value="ECO:0007669"/>
    <property type="project" value="UniProtKB-KW"/>
</dbReference>
<evidence type="ECO:0000256" key="8">
    <source>
        <dbReference type="ARBA" id="ARBA00023002"/>
    </source>
</evidence>